<dbReference type="GO" id="GO:0006508">
    <property type="term" value="P:proteolysis"/>
    <property type="evidence" value="ECO:0007669"/>
    <property type="project" value="InterPro"/>
</dbReference>
<evidence type="ECO:0000259" key="3">
    <source>
        <dbReference type="PROSITE" id="PS50240"/>
    </source>
</evidence>
<evidence type="ECO:0000313" key="5">
    <source>
        <dbReference type="Proteomes" id="UP000827986"/>
    </source>
</evidence>
<dbReference type="FunFam" id="2.40.10.10:FF:000005">
    <property type="entry name" value="Serine protease 37"/>
    <property type="match status" value="1"/>
</dbReference>
<dbReference type="PROSITE" id="PS50240">
    <property type="entry name" value="TRYPSIN_DOM"/>
    <property type="match status" value="1"/>
</dbReference>
<dbReference type="Proteomes" id="UP000827986">
    <property type="component" value="Unassembled WGS sequence"/>
</dbReference>
<dbReference type="PRINTS" id="PR00722">
    <property type="entry name" value="CHYMOTRYPSIN"/>
</dbReference>
<dbReference type="PROSITE" id="PS00134">
    <property type="entry name" value="TRYPSIN_HIS"/>
    <property type="match status" value="1"/>
</dbReference>
<dbReference type="PANTHER" id="PTHR24271:SF90">
    <property type="entry name" value="PEPTIDASE S1 DOMAIN-CONTAINING PROTEIN"/>
    <property type="match status" value="1"/>
</dbReference>
<name>A0A9D3X8A7_9SAUR</name>
<evidence type="ECO:0000256" key="2">
    <source>
        <dbReference type="SAM" id="MobiDB-lite"/>
    </source>
</evidence>
<evidence type="ECO:0000256" key="1">
    <source>
        <dbReference type="ARBA" id="ARBA00023157"/>
    </source>
</evidence>
<accession>A0A9D3X8A7</accession>
<keyword evidence="5" id="KW-1185">Reference proteome</keyword>
<feature type="compositionally biased region" description="Basic and acidic residues" evidence="2">
    <location>
        <begin position="19"/>
        <end position="32"/>
    </location>
</feature>
<dbReference type="InterPro" id="IPR009003">
    <property type="entry name" value="Peptidase_S1_PA"/>
</dbReference>
<dbReference type="InterPro" id="IPR001254">
    <property type="entry name" value="Trypsin_dom"/>
</dbReference>
<gene>
    <name evidence="4" type="ORF">KIL84_008789</name>
</gene>
<evidence type="ECO:0000313" key="4">
    <source>
        <dbReference type="EMBL" id="KAH1174798.1"/>
    </source>
</evidence>
<comment type="caution">
    <text evidence="4">The sequence shown here is derived from an EMBL/GenBank/DDBJ whole genome shotgun (WGS) entry which is preliminary data.</text>
</comment>
<dbReference type="Pfam" id="PF00089">
    <property type="entry name" value="Trypsin"/>
    <property type="match status" value="1"/>
</dbReference>
<protein>
    <recommendedName>
        <fullName evidence="3">Peptidase S1 domain-containing protein</fullName>
    </recommendedName>
</protein>
<sequence>MLVSRESQGAGRRPGVHAPGEERTDQSHHQERLSLSGASRSEIVGGHEAKPHSRPYMAYLKRNNSYFCGGFLVDPGWVMTAAHCKGNLTVILGAHNIHKQEASQQRFAVQSYHPHPAYQDRPLVNDILLLKLKGKAKVNKYVRAIGLPKGNVAPGIQCSIAGWGHIDQGKATNKLFETNVIIWPSKDCHSFNPGITNGIICAAGNHQDKDCSQGDDGGPLVCNRTAEGIFSYDFNRRPGFYTSIAYHLRWIKKTMK</sequence>
<dbReference type="SUPFAM" id="SSF50494">
    <property type="entry name" value="Trypsin-like serine proteases"/>
    <property type="match status" value="1"/>
</dbReference>
<organism evidence="4 5">
    <name type="scientific">Mauremys mutica</name>
    <name type="common">yellowpond turtle</name>
    <dbReference type="NCBI Taxonomy" id="74926"/>
    <lineage>
        <taxon>Eukaryota</taxon>
        <taxon>Metazoa</taxon>
        <taxon>Chordata</taxon>
        <taxon>Craniata</taxon>
        <taxon>Vertebrata</taxon>
        <taxon>Euteleostomi</taxon>
        <taxon>Archelosauria</taxon>
        <taxon>Testudinata</taxon>
        <taxon>Testudines</taxon>
        <taxon>Cryptodira</taxon>
        <taxon>Durocryptodira</taxon>
        <taxon>Testudinoidea</taxon>
        <taxon>Geoemydidae</taxon>
        <taxon>Geoemydinae</taxon>
        <taxon>Mauremys</taxon>
    </lineage>
</organism>
<dbReference type="InterPro" id="IPR018114">
    <property type="entry name" value="TRYPSIN_HIS"/>
</dbReference>
<dbReference type="Gene3D" id="2.40.10.10">
    <property type="entry name" value="Trypsin-like serine proteases"/>
    <property type="match status" value="2"/>
</dbReference>
<reference evidence="4" key="1">
    <citation type="submission" date="2021-09" db="EMBL/GenBank/DDBJ databases">
        <title>The genome of Mauremys mutica provides insights into the evolution of semi-aquatic lifestyle.</title>
        <authorList>
            <person name="Gong S."/>
            <person name="Gao Y."/>
        </authorList>
    </citation>
    <scope>NUCLEOTIDE SEQUENCE</scope>
    <source>
        <strain evidence="4">MM-2020</strain>
        <tissue evidence="4">Muscle</tissue>
    </source>
</reference>
<feature type="region of interest" description="Disordered" evidence="2">
    <location>
        <begin position="1"/>
        <end position="49"/>
    </location>
</feature>
<feature type="domain" description="Peptidase S1" evidence="3">
    <location>
        <begin position="43"/>
        <end position="256"/>
    </location>
</feature>
<proteinExistence type="predicted"/>
<dbReference type="EMBL" id="JAHDVG010000479">
    <property type="protein sequence ID" value="KAH1174798.1"/>
    <property type="molecule type" value="Genomic_DNA"/>
</dbReference>
<dbReference type="AlphaFoldDB" id="A0A9D3X8A7"/>
<dbReference type="CDD" id="cd00190">
    <property type="entry name" value="Tryp_SPc"/>
    <property type="match status" value="1"/>
</dbReference>
<dbReference type="InterPro" id="IPR001314">
    <property type="entry name" value="Peptidase_S1A"/>
</dbReference>
<keyword evidence="1" id="KW-1015">Disulfide bond</keyword>
<dbReference type="PANTHER" id="PTHR24271">
    <property type="entry name" value="KALLIKREIN-RELATED"/>
    <property type="match status" value="1"/>
</dbReference>
<dbReference type="InterPro" id="IPR043504">
    <property type="entry name" value="Peptidase_S1_PA_chymotrypsin"/>
</dbReference>
<dbReference type="GO" id="GO:0004252">
    <property type="term" value="F:serine-type endopeptidase activity"/>
    <property type="evidence" value="ECO:0007669"/>
    <property type="project" value="InterPro"/>
</dbReference>
<dbReference type="SMART" id="SM00020">
    <property type="entry name" value="Tryp_SPc"/>
    <property type="match status" value="1"/>
</dbReference>